<dbReference type="PANTHER" id="PTHR43591">
    <property type="entry name" value="METHYLTRANSFERASE"/>
    <property type="match status" value="1"/>
</dbReference>
<dbReference type="CDD" id="cd02440">
    <property type="entry name" value="AdoMet_MTases"/>
    <property type="match status" value="1"/>
</dbReference>
<name>A0A5K7Z247_9BACT</name>
<keyword evidence="3" id="KW-1185">Reference proteome</keyword>
<gene>
    <name evidence="2" type="ORF">DSCW_17460</name>
</gene>
<organism evidence="2 3">
    <name type="scientific">Desulfosarcina widdelii</name>
    <dbReference type="NCBI Taxonomy" id="947919"/>
    <lineage>
        <taxon>Bacteria</taxon>
        <taxon>Pseudomonadati</taxon>
        <taxon>Thermodesulfobacteriota</taxon>
        <taxon>Desulfobacteria</taxon>
        <taxon>Desulfobacterales</taxon>
        <taxon>Desulfosarcinaceae</taxon>
        <taxon>Desulfosarcina</taxon>
    </lineage>
</organism>
<accession>A0A5K7Z247</accession>
<dbReference type="RefSeq" id="WP_170302194.1">
    <property type="nucleotide sequence ID" value="NZ_AP021875.1"/>
</dbReference>
<proteinExistence type="predicted"/>
<dbReference type="InterPro" id="IPR041698">
    <property type="entry name" value="Methyltransf_25"/>
</dbReference>
<dbReference type="SUPFAM" id="SSF53335">
    <property type="entry name" value="S-adenosyl-L-methionine-dependent methyltransferases"/>
    <property type="match status" value="1"/>
</dbReference>
<dbReference type="KEGG" id="dwd:DSCW_17460"/>
<dbReference type="PANTHER" id="PTHR43591:SF24">
    <property type="entry name" value="2-METHOXY-6-POLYPRENYL-1,4-BENZOQUINOL METHYLASE, MITOCHONDRIAL"/>
    <property type="match status" value="1"/>
</dbReference>
<protein>
    <recommendedName>
        <fullName evidence="1">Methyltransferase domain-containing protein</fullName>
    </recommendedName>
</protein>
<dbReference type="InterPro" id="IPR029063">
    <property type="entry name" value="SAM-dependent_MTases_sf"/>
</dbReference>
<evidence type="ECO:0000259" key="1">
    <source>
        <dbReference type="Pfam" id="PF13649"/>
    </source>
</evidence>
<evidence type="ECO:0000313" key="3">
    <source>
        <dbReference type="Proteomes" id="UP000427769"/>
    </source>
</evidence>
<evidence type="ECO:0000313" key="2">
    <source>
        <dbReference type="EMBL" id="BBO74329.1"/>
    </source>
</evidence>
<reference evidence="2 3" key="1">
    <citation type="submission" date="2019-11" db="EMBL/GenBank/DDBJ databases">
        <title>Comparative genomics of hydrocarbon-degrading Desulfosarcina strains.</title>
        <authorList>
            <person name="Watanabe M."/>
            <person name="Kojima H."/>
            <person name="Fukui M."/>
        </authorList>
    </citation>
    <scope>NUCLEOTIDE SEQUENCE [LARGE SCALE GENOMIC DNA]</scope>
    <source>
        <strain evidence="2 3">PP31</strain>
    </source>
</reference>
<dbReference type="GO" id="GO:0008168">
    <property type="term" value="F:methyltransferase activity"/>
    <property type="evidence" value="ECO:0007669"/>
    <property type="project" value="TreeGrafter"/>
</dbReference>
<sequence>MRKFRRKYYDVFSKFYDRFIALHATDRQGVLRDVLAEETGARPGDRVLDICTGTGATLASLADRVGKTGLVVGLDFSSGMLKAACKKSRDNHEVCLVQADCARLPFKSGAFAAVTCSHAFYELKGATQVDTLEEIKRCLAPGKPFLMMEHEVPENRFVRLLFYIRLRSMGRERATQVLKHERGFLKRYFSRVRRSVTITGKSKLYICS</sequence>
<dbReference type="AlphaFoldDB" id="A0A5K7Z247"/>
<dbReference type="EMBL" id="AP021875">
    <property type="protein sequence ID" value="BBO74329.1"/>
    <property type="molecule type" value="Genomic_DNA"/>
</dbReference>
<feature type="domain" description="Methyltransferase" evidence="1">
    <location>
        <begin position="47"/>
        <end position="142"/>
    </location>
</feature>
<dbReference type="Pfam" id="PF13649">
    <property type="entry name" value="Methyltransf_25"/>
    <property type="match status" value="1"/>
</dbReference>
<dbReference type="Proteomes" id="UP000427769">
    <property type="component" value="Chromosome"/>
</dbReference>
<dbReference type="Gene3D" id="3.40.50.150">
    <property type="entry name" value="Vaccinia Virus protein VP39"/>
    <property type="match status" value="1"/>
</dbReference>